<gene>
    <name evidence="3" type="ORF">BD324DRAFT_653168</name>
</gene>
<feature type="region of interest" description="Disordered" evidence="1">
    <location>
        <begin position="111"/>
        <end position="207"/>
    </location>
</feature>
<evidence type="ECO:0000313" key="3">
    <source>
        <dbReference type="EMBL" id="ORX34391.1"/>
    </source>
</evidence>
<evidence type="ECO:0000256" key="2">
    <source>
        <dbReference type="SAM" id="Phobius"/>
    </source>
</evidence>
<evidence type="ECO:0000313" key="4">
    <source>
        <dbReference type="Proteomes" id="UP000193218"/>
    </source>
</evidence>
<feature type="transmembrane region" description="Helical" evidence="2">
    <location>
        <begin position="20"/>
        <end position="38"/>
    </location>
</feature>
<keyword evidence="2" id="KW-1133">Transmembrane helix</keyword>
<dbReference type="InParanoid" id="A0A1Y1U8M3"/>
<dbReference type="EMBL" id="NBSH01000014">
    <property type="protein sequence ID" value="ORX34391.1"/>
    <property type="molecule type" value="Genomic_DNA"/>
</dbReference>
<feature type="compositionally biased region" description="Low complexity" evidence="1">
    <location>
        <begin position="188"/>
        <end position="199"/>
    </location>
</feature>
<reference evidence="3 4" key="1">
    <citation type="submission" date="2017-03" db="EMBL/GenBank/DDBJ databases">
        <title>Widespread Adenine N6-methylation of Active Genes in Fungi.</title>
        <authorList>
            <consortium name="DOE Joint Genome Institute"/>
            <person name="Mondo S.J."/>
            <person name="Dannebaum R.O."/>
            <person name="Kuo R.C."/>
            <person name="Louie K.B."/>
            <person name="Bewick A.J."/>
            <person name="Labutti K."/>
            <person name="Haridas S."/>
            <person name="Kuo A."/>
            <person name="Salamov A."/>
            <person name="Ahrendt S.R."/>
            <person name="Lau R."/>
            <person name="Bowen B.P."/>
            <person name="Lipzen A."/>
            <person name="Sullivan W."/>
            <person name="Andreopoulos W.B."/>
            <person name="Clum A."/>
            <person name="Lindquist E."/>
            <person name="Daum C."/>
            <person name="Northen T.R."/>
            <person name="Ramamoorthy G."/>
            <person name="Schmitz R.J."/>
            <person name="Gryganskyi A."/>
            <person name="Culley D."/>
            <person name="Magnuson J."/>
            <person name="James T.Y."/>
            <person name="O'Malley M.A."/>
            <person name="Stajich J.E."/>
            <person name="Spatafora J.W."/>
            <person name="Visel A."/>
            <person name="Grigoriev I.V."/>
        </authorList>
    </citation>
    <scope>NUCLEOTIDE SEQUENCE [LARGE SCALE GENOMIC DNA]</scope>
    <source>
        <strain evidence="3 4">NRRL Y-17943</strain>
    </source>
</reference>
<keyword evidence="2" id="KW-0472">Membrane</keyword>
<evidence type="ECO:0000256" key="1">
    <source>
        <dbReference type="SAM" id="MobiDB-lite"/>
    </source>
</evidence>
<dbReference type="RefSeq" id="XP_021868654.1">
    <property type="nucleotide sequence ID" value="XM_022018623.1"/>
</dbReference>
<keyword evidence="2" id="KW-0812">Transmembrane</keyword>
<proteinExistence type="predicted"/>
<feature type="compositionally biased region" description="Polar residues" evidence="1">
    <location>
        <begin position="111"/>
        <end position="135"/>
    </location>
</feature>
<protein>
    <submittedName>
        <fullName evidence="3">Uncharacterized protein</fullName>
    </submittedName>
</protein>
<keyword evidence="4" id="KW-1185">Reference proteome</keyword>
<sequence>MGLFKALPRHLALSRLKSNLFLLLLSLIFRTVFTPYLALRRATLWLLSEPMGSKRASYTLWLLETALTAIFVWNSAEAAYCLHFPAPVPKTPSVPAGKTFTPIARSSPLTRAYASSPSKAGPSTPSHQLTTTPSRLNSTPSQPSPLSLPFGTPRTGTPSRTGLFYETDARASPSKIAQSGSADRAQDQPSQNVVSVPSSTGGGDFVMVEREEKEWVDNVWKGVRGKGGGKKGP</sequence>
<dbReference type="OrthoDB" id="2595605at2759"/>
<dbReference type="Proteomes" id="UP000193218">
    <property type="component" value="Unassembled WGS sequence"/>
</dbReference>
<dbReference type="GeneID" id="33560432"/>
<dbReference type="AlphaFoldDB" id="A0A1Y1U8M3"/>
<organism evidence="3 4">
    <name type="scientific">Kockovaella imperatae</name>
    <dbReference type="NCBI Taxonomy" id="4999"/>
    <lineage>
        <taxon>Eukaryota</taxon>
        <taxon>Fungi</taxon>
        <taxon>Dikarya</taxon>
        <taxon>Basidiomycota</taxon>
        <taxon>Agaricomycotina</taxon>
        <taxon>Tremellomycetes</taxon>
        <taxon>Tremellales</taxon>
        <taxon>Cuniculitremaceae</taxon>
        <taxon>Kockovaella</taxon>
    </lineage>
</organism>
<feature type="compositionally biased region" description="Low complexity" evidence="1">
    <location>
        <begin position="136"/>
        <end position="162"/>
    </location>
</feature>
<name>A0A1Y1U8M3_9TREE</name>
<accession>A0A1Y1U8M3</accession>
<comment type="caution">
    <text evidence="3">The sequence shown here is derived from an EMBL/GenBank/DDBJ whole genome shotgun (WGS) entry which is preliminary data.</text>
</comment>